<dbReference type="PRINTS" id="PR00926">
    <property type="entry name" value="MITOCARRIER"/>
</dbReference>
<sequence>AGAMSTMAVRTLLAPFERMKLEYMLNRSTTPLVPAVRDIFAREGLRGFWKGNFVNLLRTTPYKAINFAAFDAYKGVAVMMCGGDPRDVDKLLLAAAGAAAGVTSVSSCFPMDVVRTRLLVTGGMEKYGGVAACIRTLYRREGLGAFYRGFLPAIIAMTPNGAVYYTVYDRLKARRIKQIEAQRERDRQHYMMLFGAVAGAAAEFSTYPLEVVRRRMQLQGGTSSVSQVFGVDAFKRMTMTLSVILKRKGIAGLYVGSVPSVMQVLPSAALGYYSYEM</sequence>
<evidence type="ECO:0000313" key="9">
    <source>
        <dbReference type="EMBL" id="ACO64943.1"/>
    </source>
</evidence>
<dbReference type="InterPro" id="IPR018108">
    <property type="entry name" value="MCP_transmembrane"/>
</dbReference>
<keyword evidence="4" id="KW-0677">Repeat</keyword>
<dbReference type="Pfam" id="PF00153">
    <property type="entry name" value="Mito_carr"/>
    <property type="match status" value="3"/>
</dbReference>
<reference evidence="9 10" key="1">
    <citation type="journal article" date="2009" name="Science">
        <title>Green evolution and dynamic adaptations revealed by genomes of the marine picoeukaryotes Micromonas.</title>
        <authorList>
            <person name="Worden A.Z."/>
            <person name="Lee J.H."/>
            <person name="Mock T."/>
            <person name="Rouze P."/>
            <person name="Simmons M.P."/>
            <person name="Aerts A.L."/>
            <person name="Allen A.E."/>
            <person name="Cuvelier M.L."/>
            <person name="Derelle E."/>
            <person name="Everett M.V."/>
            <person name="Foulon E."/>
            <person name="Grimwood J."/>
            <person name="Gundlach H."/>
            <person name="Henrissat B."/>
            <person name="Napoli C."/>
            <person name="McDonald S.M."/>
            <person name="Parker M.S."/>
            <person name="Rombauts S."/>
            <person name="Salamov A."/>
            <person name="Von Dassow P."/>
            <person name="Badger J.H."/>
            <person name="Coutinho P.M."/>
            <person name="Demir E."/>
            <person name="Dubchak I."/>
            <person name="Gentemann C."/>
            <person name="Eikrem W."/>
            <person name="Gready J.E."/>
            <person name="John U."/>
            <person name="Lanier W."/>
            <person name="Lindquist E.A."/>
            <person name="Lucas S."/>
            <person name="Mayer K.F."/>
            <person name="Moreau H."/>
            <person name="Not F."/>
            <person name="Otillar R."/>
            <person name="Panaud O."/>
            <person name="Pangilinan J."/>
            <person name="Paulsen I."/>
            <person name="Piegu B."/>
            <person name="Poliakov A."/>
            <person name="Robbens S."/>
            <person name="Schmutz J."/>
            <person name="Toulza E."/>
            <person name="Wyss T."/>
            <person name="Zelensky A."/>
            <person name="Zhou K."/>
            <person name="Armbrust E.V."/>
            <person name="Bhattacharya D."/>
            <person name="Goodenough U.W."/>
            <person name="Van de Peer Y."/>
            <person name="Grigoriev I.V."/>
        </authorList>
    </citation>
    <scope>NUCLEOTIDE SEQUENCE [LARGE SCALE GENOMIC DNA]</scope>
    <source>
        <strain evidence="10">RCC299 / NOUM17</strain>
    </source>
</reference>
<dbReference type="FunCoup" id="C1EAZ7">
    <property type="interactions" value="320"/>
</dbReference>
<evidence type="ECO:0000256" key="7">
    <source>
        <dbReference type="RuleBase" id="RU000488"/>
    </source>
</evidence>
<dbReference type="GO" id="GO:0016020">
    <property type="term" value="C:membrane"/>
    <property type="evidence" value="ECO:0007669"/>
    <property type="project" value="UniProtKB-SubCell"/>
</dbReference>
<dbReference type="PANTHER" id="PTHR24089">
    <property type="entry name" value="SOLUTE CARRIER FAMILY 25"/>
    <property type="match status" value="1"/>
</dbReference>
<feature type="repeat" description="Solcar" evidence="6">
    <location>
        <begin position="186"/>
        <end position="277"/>
    </location>
</feature>
<dbReference type="PROSITE" id="PS50920">
    <property type="entry name" value="SOLCAR"/>
    <property type="match status" value="3"/>
</dbReference>
<dbReference type="GeneID" id="8245327"/>
<accession>C1EAZ7</accession>
<feature type="repeat" description="Solcar" evidence="6">
    <location>
        <begin position="1"/>
        <end position="76"/>
    </location>
</feature>
<dbReference type="Proteomes" id="UP000002009">
    <property type="component" value="Chromosome 7"/>
</dbReference>
<dbReference type="InParanoid" id="C1EAZ7"/>
<dbReference type="RefSeq" id="XP_002503685.1">
    <property type="nucleotide sequence ID" value="XM_002503639.1"/>
</dbReference>
<proteinExistence type="inferred from homology"/>
<comment type="subcellular location">
    <subcellularLocation>
        <location evidence="1">Membrane</location>
        <topology evidence="1">Multi-pass membrane protein</topology>
    </subcellularLocation>
</comment>
<evidence type="ECO:0000256" key="5">
    <source>
        <dbReference type="ARBA" id="ARBA00023136"/>
    </source>
</evidence>
<evidence type="ECO:0008006" key="11">
    <source>
        <dbReference type="Google" id="ProtNLM"/>
    </source>
</evidence>
<dbReference type="InterPro" id="IPR023395">
    <property type="entry name" value="MCP_dom_sf"/>
</dbReference>
<comment type="similarity">
    <text evidence="7">Belongs to the mitochondrial carrier (TC 2.A.29) family.</text>
</comment>
<dbReference type="KEGG" id="mis:MICPUN_70538"/>
<evidence type="ECO:0000256" key="8">
    <source>
        <dbReference type="SAM" id="Phobius"/>
    </source>
</evidence>
<protein>
    <recommendedName>
        <fullName evidence="11">Mitochondrial carrier family</fullName>
    </recommendedName>
</protein>
<evidence type="ECO:0000256" key="4">
    <source>
        <dbReference type="ARBA" id="ARBA00022737"/>
    </source>
</evidence>
<dbReference type="OrthoDB" id="270584at2759"/>
<dbReference type="eggNOG" id="KOG0752">
    <property type="taxonomic scope" value="Eukaryota"/>
</dbReference>
<evidence type="ECO:0000256" key="2">
    <source>
        <dbReference type="ARBA" id="ARBA00022448"/>
    </source>
</evidence>
<feature type="transmembrane region" description="Helical" evidence="8">
    <location>
        <begin position="145"/>
        <end position="168"/>
    </location>
</feature>
<dbReference type="GO" id="GO:0055085">
    <property type="term" value="P:transmembrane transport"/>
    <property type="evidence" value="ECO:0007669"/>
    <property type="project" value="InterPro"/>
</dbReference>
<name>C1EAZ7_MICCC</name>
<dbReference type="SUPFAM" id="SSF103506">
    <property type="entry name" value="Mitochondrial carrier"/>
    <property type="match status" value="1"/>
</dbReference>
<dbReference type="OMA" id="AMATCIK"/>
<feature type="repeat" description="Solcar" evidence="6">
    <location>
        <begin position="88"/>
        <end position="174"/>
    </location>
</feature>
<organism evidence="9 10">
    <name type="scientific">Micromonas commoda (strain RCC299 / NOUM17 / CCMP2709)</name>
    <name type="common">Picoplanktonic green alga</name>
    <dbReference type="NCBI Taxonomy" id="296587"/>
    <lineage>
        <taxon>Eukaryota</taxon>
        <taxon>Viridiplantae</taxon>
        <taxon>Chlorophyta</taxon>
        <taxon>Mamiellophyceae</taxon>
        <taxon>Mamiellales</taxon>
        <taxon>Mamiellaceae</taxon>
        <taxon>Micromonas</taxon>
    </lineage>
</organism>
<feature type="non-terminal residue" evidence="9">
    <location>
        <position position="1"/>
    </location>
</feature>
<dbReference type="AlphaFoldDB" id="C1EAZ7"/>
<keyword evidence="10" id="KW-1185">Reference proteome</keyword>
<evidence type="ECO:0000313" key="10">
    <source>
        <dbReference type="Proteomes" id="UP000002009"/>
    </source>
</evidence>
<keyword evidence="2 7" id="KW-0813">Transport</keyword>
<keyword evidence="8" id="KW-1133">Transmembrane helix</keyword>
<feature type="non-terminal residue" evidence="9">
    <location>
        <position position="277"/>
    </location>
</feature>
<keyword evidence="5 6" id="KW-0472">Membrane</keyword>
<evidence type="ECO:0000256" key="3">
    <source>
        <dbReference type="ARBA" id="ARBA00022692"/>
    </source>
</evidence>
<feature type="transmembrane region" description="Helical" evidence="8">
    <location>
        <begin position="189"/>
        <end position="209"/>
    </location>
</feature>
<dbReference type="STRING" id="296587.C1EAZ7"/>
<gene>
    <name evidence="9" type="ORF">MICPUN_70538</name>
</gene>
<evidence type="ECO:0000256" key="1">
    <source>
        <dbReference type="ARBA" id="ARBA00004141"/>
    </source>
</evidence>
<dbReference type="Gene3D" id="1.50.40.10">
    <property type="entry name" value="Mitochondrial carrier domain"/>
    <property type="match status" value="1"/>
</dbReference>
<evidence type="ECO:0000256" key="6">
    <source>
        <dbReference type="PROSITE-ProRule" id="PRU00282"/>
    </source>
</evidence>
<keyword evidence="3 6" id="KW-0812">Transmembrane</keyword>
<dbReference type="EMBL" id="CP001328">
    <property type="protein sequence ID" value="ACO64943.1"/>
    <property type="molecule type" value="Genomic_DNA"/>
</dbReference>
<dbReference type="InterPro" id="IPR002067">
    <property type="entry name" value="MCP"/>
</dbReference>